<proteinExistence type="predicted"/>
<dbReference type="InterPro" id="IPR034221">
    <property type="entry name" value="RBM34_RRM2"/>
</dbReference>
<dbReference type="InterPro" id="IPR012677">
    <property type="entry name" value="Nucleotide-bd_a/b_plait_sf"/>
</dbReference>
<comment type="caution">
    <text evidence="5">The sequence shown here is derived from an EMBL/GenBank/DDBJ whole genome shotgun (WGS) entry which is preliminary data.</text>
</comment>
<dbReference type="PANTHER" id="PTHR48024:SF56">
    <property type="entry name" value="HETEROGENEOUS NUCLEAR RIBONUCLEOPROTEIN A0"/>
    <property type="match status" value="1"/>
</dbReference>
<gene>
    <name evidence="5" type="ORF">LARSCL_LOCUS9711</name>
</gene>
<feature type="compositionally biased region" description="Basic residues" evidence="3">
    <location>
        <begin position="191"/>
        <end position="200"/>
    </location>
</feature>
<dbReference type="AlphaFoldDB" id="A0AAV2A2P6"/>
<feature type="domain" description="RRM" evidence="4">
    <location>
        <begin position="436"/>
        <end position="513"/>
    </location>
</feature>
<protein>
    <recommendedName>
        <fullName evidence="4">RRM domain-containing protein</fullName>
    </recommendedName>
</protein>
<dbReference type="PROSITE" id="PS50102">
    <property type="entry name" value="RRM"/>
    <property type="match status" value="2"/>
</dbReference>
<evidence type="ECO:0000313" key="5">
    <source>
        <dbReference type="EMBL" id="CAL1278315.1"/>
    </source>
</evidence>
<dbReference type="GO" id="GO:0003723">
    <property type="term" value="F:RNA binding"/>
    <property type="evidence" value="ECO:0007669"/>
    <property type="project" value="UniProtKB-UniRule"/>
</dbReference>
<dbReference type="CDD" id="cd12395">
    <property type="entry name" value="RRM2_RBM34"/>
    <property type="match status" value="1"/>
</dbReference>
<evidence type="ECO:0000313" key="6">
    <source>
        <dbReference type="Proteomes" id="UP001497382"/>
    </source>
</evidence>
<dbReference type="Gene3D" id="3.30.70.330">
    <property type="match status" value="2"/>
</dbReference>
<feature type="region of interest" description="Disordered" evidence="3">
    <location>
        <begin position="37"/>
        <end position="325"/>
    </location>
</feature>
<keyword evidence="6" id="KW-1185">Reference proteome</keyword>
<dbReference type="InterPro" id="IPR035979">
    <property type="entry name" value="RBD_domain_sf"/>
</dbReference>
<feature type="compositionally biased region" description="Polar residues" evidence="3">
    <location>
        <begin position="103"/>
        <end position="112"/>
    </location>
</feature>
<feature type="compositionally biased region" description="Polar residues" evidence="3">
    <location>
        <begin position="206"/>
        <end position="221"/>
    </location>
</feature>
<accession>A0AAV2A2P6</accession>
<keyword evidence="1 2" id="KW-0694">RNA-binding</keyword>
<dbReference type="EMBL" id="CAXIEN010000111">
    <property type="protein sequence ID" value="CAL1278315.1"/>
    <property type="molecule type" value="Genomic_DNA"/>
</dbReference>
<feature type="region of interest" description="Disordered" evidence="3">
    <location>
        <begin position="533"/>
        <end position="557"/>
    </location>
</feature>
<dbReference type="InterPro" id="IPR050886">
    <property type="entry name" value="RNA-binding_reg"/>
</dbReference>
<reference evidence="5 6" key="1">
    <citation type="submission" date="2024-04" db="EMBL/GenBank/DDBJ databases">
        <authorList>
            <person name="Rising A."/>
            <person name="Reimegard J."/>
            <person name="Sonavane S."/>
            <person name="Akerstrom W."/>
            <person name="Nylinder S."/>
            <person name="Hedman E."/>
            <person name="Kallberg Y."/>
        </authorList>
    </citation>
    <scope>NUCLEOTIDE SEQUENCE [LARGE SCALE GENOMIC DNA]</scope>
</reference>
<feature type="compositionally biased region" description="Basic residues" evidence="3">
    <location>
        <begin position="122"/>
        <end position="131"/>
    </location>
</feature>
<feature type="compositionally biased region" description="Polar residues" evidence="3">
    <location>
        <begin position="84"/>
        <end position="94"/>
    </location>
</feature>
<feature type="compositionally biased region" description="Basic and acidic residues" evidence="3">
    <location>
        <begin position="49"/>
        <end position="68"/>
    </location>
</feature>
<dbReference type="SMART" id="SM00360">
    <property type="entry name" value="RRM"/>
    <property type="match status" value="2"/>
</dbReference>
<evidence type="ECO:0000256" key="2">
    <source>
        <dbReference type="PROSITE-ProRule" id="PRU00176"/>
    </source>
</evidence>
<feature type="domain" description="RRM" evidence="4">
    <location>
        <begin position="331"/>
        <end position="425"/>
    </location>
</feature>
<dbReference type="SUPFAM" id="SSF54928">
    <property type="entry name" value="RNA-binding domain, RBD"/>
    <property type="match status" value="2"/>
</dbReference>
<dbReference type="InterPro" id="IPR000504">
    <property type="entry name" value="RRM_dom"/>
</dbReference>
<evidence type="ECO:0000256" key="1">
    <source>
        <dbReference type="ARBA" id="ARBA00022884"/>
    </source>
</evidence>
<dbReference type="GO" id="GO:0005634">
    <property type="term" value="C:nucleus"/>
    <property type="evidence" value="ECO:0007669"/>
    <property type="project" value="TreeGrafter"/>
</dbReference>
<evidence type="ECO:0000256" key="3">
    <source>
        <dbReference type="SAM" id="MobiDB-lite"/>
    </source>
</evidence>
<organism evidence="5 6">
    <name type="scientific">Larinioides sclopetarius</name>
    <dbReference type="NCBI Taxonomy" id="280406"/>
    <lineage>
        <taxon>Eukaryota</taxon>
        <taxon>Metazoa</taxon>
        <taxon>Ecdysozoa</taxon>
        <taxon>Arthropoda</taxon>
        <taxon>Chelicerata</taxon>
        <taxon>Arachnida</taxon>
        <taxon>Araneae</taxon>
        <taxon>Araneomorphae</taxon>
        <taxon>Entelegynae</taxon>
        <taxon>Araneoidea</taxon>
        <taxon>Araneidae</taxon>
        <taxon>Larinioides</taxon>
    </lineage>
</organism>
<feature type="compositionally biased region" description="Basic residues" evidence="3">
    <location>
        <begin position="233"/>
        <end position="247"/>
    </location>
</feature>
<dbReference type="PANTHER" id="PTHR48024">
    <property type="entry name" value="GEO13361P1-RELATED"/>
    <property type="match status" value="1"/>
</dbReference>
<dbReference type="Pfam" id="PF00076">
    <property type="entry name" value="RRM_1"/>
    <property type="match status" value="2"/>
</dbReference>
<sequence length="574" mass="65128">MPKYKVGDVAALFPKPSAPKSDTGKKIQSMFDDFYKNSKKLNKPNHAQFEQKKNQTNNKETHLESPRDTKKKKRKYADIEDTELNVQDAVQPQTKQKKAKLGSSHQNSIGKTTQEEENYFPRNKKKSKHFNSVKENSSAFSNMHFDDDDDNEEESFSHFDSGKQNVSDKKKKQKNKFSITEIFENNDNGKLKNKSSKKIKIFVNSRNQNEEFNVTDTSAFDEQTEEEQQPEKKSKKKKNKKQKKAKIVQHETVTQEVHSGPEDVEGQNDNEEPKMKLISKKLKKSVSSENSLSQNSETEDNSKENVESLKSSPSKKKLQKKPAETAERLSRTLFIGNLPVKMTRQGLQKLFAPFGSIETCRLRGSVPVKATIPKKVAAIKNQFHAGQKSCIGYVVFKDAKDAAEALSLNGDLVGDHHIVVNPASSTNEKKTYDEKRSVFIGNLPFDVEDEAIWSAFAACGEVEAVRAIRDPETGAGKGFGYVLFKNIDSKEAALKMEGIEISNRKIRIKEVKSNLRKPVPSSNNKLNAMRRKAKKLKNKQDGPNSRKSLKKLMNREKRNYQKKKIASIFKKFST</sequence>
<dbReference type="CDD" id="cd12394">
    <property type="entry name" value="RRM1_RBM34"/>
    <property type="match status" value="1"/>
</dbReference>
<evidence type="ECO:0000259" key="4">
    <source>
        <dbReference type="PROSITE" id="PS50102"/>
    </source>
</evidence>
<name>A0AAV2A2P6_9ARAC</name>
<dbReference type="Proteomes" id="UP001497382">
    <property type="component" value="Unassembled WGS sequence"/>
</dbReference>